<keyword evidence="1 4" id="KW-0121">Carboxypeptidase</keyword>
<evidence type="ECO:0000256" key="3">
    <source>
        <dbReference type="PIRSR" id="PIRSR006615-2"/>
    </source>
</evidence>
<keyword evidence="2" id="KW-0862">Zinc</keyword>
<dbReference type="GO" id="GO:0006508">
    <property type="term" value="P:proteolysis"/>
    <property type="evidence" value="ECO:0007669"/>
    <property type="project" value="UniProtKB-UniRule"/>
</dbReference>
<protein>
    <recommendedName>
        <fullName evidence="1">Metal-dependent carboxypeptidase</fullName>
        <ecNumber evidence="1">3.4.17.19</ecNumber>
    </recommendedName>
</protein>
<reference evidence="4" key="1">
    <citation type="journal article" date="2022" name="Syst. Appl. Microbiol.">
        <title>Natronocalculus amylovorans gen. nov., sp. nov., and Natranaeroarchaeum aerophilus sp. nov., dominant culturable amylolytic natronoarchaea from hypersaline soda lakes in southwestern Siberia.</title>
        <authorList>
            <person name="Sorokin D.Y."/>
            <person name="Elcheninov A.G."/>
            <person name="Khizhniak T.V."/>
            <person name="Koenen M."/>
            <person name="Bale N.J."/>
            <person name="Damste J.S.S."/>
            <person name="Kublanov I.V."/>
        </authorList>
    </citation>
    <scope>NUCLEOTIDE SEQUENCE</scope>
    <source>
        <strain evidence="4">AArc-St2</strain>
    </source>
</reference>
<comment type="similarity">
    <text evidence="1">Belongs to the peptidase M32 family.</text>
</comment>
<evidence type="ECO:0000256" key="2">
    <source>
        <dbReference type="PIRSR" id="PIRSR006615-1"/>
    </source>
</evidence>
<organism evidence="4 5">
    <name type="scientific">Natronocalculus amylovorans</name>
    <dbReference type="NCBI Taxonomy" id="2917812"/>
    <lineage>
        <taxon>Archaea</taxon>
        <taxon>Methanobacteriati</taxon>
        <taxon>Methanobacteriota</taxon>
        <taxon>Stenosarchaea group</taxon>
        <taxon>Halobacteria</taxon>
        <taxon>Halobacteriales</taxon>
        <taxon>Haloferacaceae</taxon>
        <taxon>Natronocalculus</taxon>
    </lineage>
</organism>
<dbReference type="SUPFAM" id="SSF55486">
    <property type="entry name" value="Metalloproteases ('zincins'), catalytic domain"/>
    <property type="match status" value="1"/>
</dbReference>
<dbReference type="InterPro" id="IPR001333">
    <property type="entry name" value="Peptidase_M32_Taq"/>
</dbReference>
<dbReference type="EMBL" id="JAKRVX010000001">
    <property type="protein sequence ID" value="MCL9815724.1"/>
    <property type="molecule type" value="Genomic_DNA"/>
</dbReference>
<proteinExistence type="inferred from homology"/>
<comment type="cofactor">
    <cofactor evidence="2">
        <name>Zn(2+)</name>
        <dbReference type="ChEBI" id="CHEBI:29105"/>
    </cofactor>
    <text evidence="2">Binds 1 zinc ion per subunit.</text>
</comment>
<dbReference type="GO" id="GO:0004181">
    <property type="term" value="F:metallocarboxypeptidase activity"/>
    <property type="evidence" value="ECO:0007669"/>
    <property type="project" value="UniProtKB-UniRule"/>
</dbReference>
<feature type="binding site" evidence="2">
    <location>
        <position position="299"/>
    </location>
    <ligand>
        <name>Zn(2+)</name>
        <dbReference type="ChEBI" id="CHEBI:29105"/>
        <note>catalytic</note>
    </ligand>
</feature>
<dbReference type="PROSITE" id="PS52034">
    <property type="entry name" value="PEPTIDASE_M32"/>
    <property type="match status" value="1"/>
</dbReference>
<dbReference type="Gene3D" id="1.10.1370.30">
    <property type="match status" value="1"/>
</dbReference>
<dbReference type="Pfam" id="PF02074">
    <property type="entry name" value="Peptidase_M32"/>
    <property type="match status" value="1"/>
</dbReference>
<sequence length="505" mass="57071">MATNASTDAQIDAYDQLCAEIQQISAVQSASGVLSWDQQVMMPSGGTPARSKQLSTLSSLSHELLVDGDVGSLLDELEATELSDEQAAVVREVRRQYDRANRVPTELVSKISETTSEALNAWESAKANDDFEQFAPHLETLVELKREYAAYIDPDADPYAVLFADYEPWLPLSQAESILEELRETLVPLIEEIRNSDADVTTNAFSGTYPESVQEDLSRDVLSILNYDWDRGRLDVSSHPFTSGNQFDCRVTTRFDEADPLGALTATIHEFGHAWYNLGLPQDHFGTPLGESRNLSVHESQSRLWENHVGRSQPFWEHILPTVKEHFDGTDDLTAAAAYESANQVYEDNFIRVESDELTYHMHIIIRFEIEQELISGDLDVDDVPERWNDLYEEYLGIRPETDTVGCLQDIHWSHGSFGYFPTYSLGSVMAAQLFAAAEDELGNLDEQFRAGEFDALTLWLRENIHQHGQLYKTNELVVEATGEDFTAEYFLDYVTEKYGTLYEL</sequence>
<dbReference type="AlphaFoldDB" id="A0AAE3FUR1"/>
<evidence type="ECO:0000313" key="4">
    <source>
        <dbReference type="EMBL" id="MCL9815724.1"/>
    </source>
</evidence>
<dbReference type="PANTHER" id="PTHR34217:SF1">
    <property type="entry name" value="CARBOXYPEPTIDASE 1"/>
    <property type="match status" value="1"/>
</dbReference>
<keyword evidence="1 2" id="KW-0479">Metal-binding</keyword>
<keyword evidence="1" id="KW-0378">Hydrolase</keyword>
<dbReference type="PRINTS" id="PR00998">
    <property type="entry name" value="CRBOXYPTASET"/>
</dbReference>
<comment type="catalytic activity">
    <reaction evidence="1">
        <text>Release of a C-terminal amino acid with broad specificity, except for -Pro.</text>
        <dbReference type="EC" id="3.4.17.19"/>
    </reaction>
</comment>
<feature type="binding site" evidence="2">
    <location>
        <position position="269"/>
    </location>
    <ligand>
        <name>Zn(2+)</name>
        <dbReference type="ChEBI" id="CHEBI:29105"/>
        <note>catalytic</note>
    </ligand>
</feature>
<evidence type="ECO:0000256" key="1">
    <source>
        <dbReference type="PIRNR" id="PIRNR006615"/>
    </source>
</evidence>
<reference evidence="4" key="2">
    <citation type="submission" date="2022-02" db="EMBL/GenBank/DDBJ databases">
        <authorList>
            <person name="Elcheninov A.G."/>
            <person name="Sorokin D.Y."/>
            <person name="Kublanov I.V."/>
        </authorList>
    </citation>
    <scope>NUCLEOTIDE SEQUENCE</scope>
    <source>
        <strain evidence="4">AArc-St2</strain>
    </source>
</reference>
<dbReference type="PANTHER" id="PTHR34217">
    <property type="entry name" value="METAL-DEPENDENT CARBOXYPEPTIDASE"/>
    <property type="match status" value="1"/>
</dbReference>
<keyword evidence="1" id="KW-0645">Protease</keyword>
<dbReference type="RefSeq" id="WP_250582609.1">
    <property type="nucleotide sequence ID" value="NZ_JAKRVX010000001.1"/>
</dbReference>
<accession>A0AAE3FUR1</accession>
<dbReference type="EC" id="3.4.17.19" evidence="1"/>
<keyword evidence="5" id="KW-1185">Reference proteome</keyword>
<comment type="caution">
    <text evidence="4">The sequence shown here is derived from an EMBL/GenBank/DDBJ whole genome shotgun (WGS) entry which is preliminary data.</text>
</comment>
<dbReference type="PIRSF" id="PIRSF006615">
    <property type="entry name" value="Zn_crbxpep_Taq"/>
    <property type="match status" value="1"/>
</dbReference>
<feature type="binding site" evidence="2">
    <location>
        <position position="273"/>
    </location>
    <ligand>
        <name>Zn(2+)</name>
        <dbReference type="ChEBI" id="CHEBI:29105"/>
        <note>catalytic</note>
    </ligand>
</feature>
<dbReference type="CDD" id="cd06460">
    <property type="entry name" value="M32_Taq"/>
    <property type="match status" value="1"/>
</dbReference>
<gene>
    <name evidence="4" type="ORF">AArcSt2_02100</name>
</gene>
<keyword evidence="1" id="KW-0482">Metalloprotease</keyword>
<dbReference type="GO" id="GO:0046872">
    <property type="term" value="F:metal ion binding"/>
    <property type="evidence" value="ECO:0007669"/>
    <property type="project" value="UniProtKB-KW"/>
</dbReference>
<comment type="function">
    <text evidence="1">Broad specificity carboxypetidase that releases amino acids sequentially from the C-terminus, including neutral, aromatic, polar and basic residues.</text>
</comment>
<feature type="active site" description="Proton donor/acceptor" evidence="3">
    <location>
        <position position="270"/>
    </location>
</feature>
<dbReference type="Proteomes" id="UP001203207">
    <property type="component" value="Unassembled WGS sequence"/>
</dbReference>
<name>A0AAE3FUR1_9EURY</name>
<evidence type="ECO:0000313" key="5">
    <source>
        <dbReference type="Proteomes" id="UP001203207"/>
    </source>
</evidence>